<dbReference type="Pfam" id="PF01988">
    <property type="entry name" value="VIT1"/>
    <property type="match status" value="1"/>
</dbReference>
<evidence type="ECO:0000256" key="2">
    <source>
        <dbReference type="ARBA" id="ARBA00022692"/>
    </source>
</evidence>
<feature type="transmembrane region" description="Helical" evidence="5">
    <location>
        <begin position="140"/>
        <end position="161"/>
    </location>
</feature>
<accession>A0A644WUT7</accession>
<evidence type="ECO:0000256" key="1">
    <source>
        <dbReference type="ARBA" id="ARBA00004127"/>
    </source>
</evidence>
<gene>
    <name evidence="6" type="ORF">SDC9_52158</name>
</gene>
<keyword evidence="4 5" id="KW-0472">Membrane</keyword>
<feature type="transmembrane region" description="Helical" evidence="5">
    <location>
        <begin position="200"/>
        <end position="222"/>
    </location>
</feature>
<feature type="transmembrane region" description="Helical" evidence="5">
    <location>
        <begin position="228"/>
        <end position="252"/>
    </location>
</feature>
<dbReference type="InterPro" id="IPR039376">
    <property type="entry name" value="Ferritin_CCC1_N"/>
</dbReference>
<dbReference type="GO" id="GO:0005384">
    <property type="term" value="F:manganese ion transmembrane transporter activity"/>
    <property type="evidence" value="ECO:0007669"/>
    <property type="project" value="InterPro"/>
</dbReference>
<evidence type="ECO:0000256" key="3">
    <source>
        <dbReference type="ARBA" id="ARBA00022989"/>
    </source>
</evidence>
<name>A0A644WUT7_9ZZZZ</name>
<dbReference type="InterPro" id="IPR009078">
    <property type="entry name" value="Ferritin-like_SF"/>
</dbReference>
<feature type="transmembrane region" description="Helical" evidence="5">
    <location>
        <begin position="167"/>
        <end position="188"/>
    </location>
</feature>
<proteinExistence type="predicted"/>
<dbReference type="EMBL" id="VSSQ01001172">
    <property type="protein sequence ID" value="MPM05863.1"/>
    <property type="molecule type" value="Genomic_DNA"/>
</dbReference>
<dbReference type="GO" id="GO:0030026">
    <property type="term" value="P:intracellular manganese ion homeostasis"/>
    <property type="evidence" value="ECO:0007669"/>
    <property type="project" value="InterPro"/>
</dbReference>
<comment type="caution">
    <text evidence="6">The sequence shown here is derived from an EMBL/GenBank/DDBJ whole genome shotgun (WGS) entry which is preliminary data.</text>
</comment>
<dbReference type="GO" id="GO:0012505">
    <property type="term" value="C:endomembrane system"/>
    <property type="evidence" value="ECO:0007669"/>
    <property type="project" value="UniProtKB-SubCell"/>
</dbReference>
<dbReference type="CDD" id="cd02431">
    <property type="entry name" value="Ferritin_CCC1_C"/>
    <property type="match status" value="1"/>
</dbReference>
<reference evidence="6" key="1">
    <citation type="submission" date="2019-08" db="EMBL/GenBank/DDBJ databases">
        <authorList>
            <person name="Kucharzyk K."/>
            <person name="Murdoch R.W."/>
            <person name="Higgins S."/>
            <person name="Loffler F."/>
        </authorList>
    </citation>
    <scope>NUCLEOTIDE SEQUENCE</scope>
</reference>
<sequence>MISMTEELRSILRAFQQTEITEHAIYSALARRVKGPNGDLLRKIGEDEKRHASIWERYTGISLEPERWKVLFYVLLAAVMGITFAIKLMEKGEERAEKNYGAVEEAIPEAAVILREETEHEAALAALIDEERLQYMSSMILGLNDALVELTGALAGFTFALGSGRVVAMAGTITGIAAALSMSASEYLSQKSEEGDRKPLKAALYTGIAYLGTVVVLVFPYMIFESPFAALVLTLLNGVGIILFFTFFMSVVRDAPFRKNFLEMLSISLGVAGISFLIGYAARLVLGVDL</sequence>
<dbReference type="AlphaFoldDB" id="A0A644WUT7"/>
<evidence type="ECO:0000313" key="6">
    <source>
        <dbReference type="EMBL" id="MPM05863.1"/>
    </source>
</evidence>
<dbReference type="CDD" id="cd01044">
    <property type="entry name" value="Ferritin_CCC1_N"/>
    <property type="match status" value="1"/>
</dbReference>
<evidence type="ECO:0000256" key="4">
    <source>
        <dbReference type="ARBA" id="ARBA00023136"/>
    </source>
</evidence>
<organism evidence="6">
    <name type="scientific">bioreactor metagenome</name>
    <dbReference type="NCBI Taxonomy" id="1076179"/>
    <lineage>
        <taxon>unclassified sequences</taxon>
        <taxon>metagenomes</taxon>
        <taxon>ecological metagenomes</taxon>
    </lineage>
</organism>
<feature type="transmembrane region" description="Helical" evidence="5">
    <location>
        <begin position="264"/>
        <end position="286"/>
    </location>
</feature>
<keyword evidence="3 5" id="KW-1133">Transmembrane helix</keyword>
<dbReference type="SUPFAM" id="SSF47240">
    <property type="entry name" value="Ferritin-like"/>
    <property type="match status" value="1"/>
</dbReference>
<keyword evidence="2 5" id="KW-0812">Transmembrane</keyword>
<dbReference type="InterPro" id="IPR008217">
    <property type="entry name" value="Ccc1_fam"/>
</dbReference>
<evidence type="ECO:0000256" key="5">
    <source>
        <dbReference type="SAM" id="Phobius"/>
    </source>
</evidence>
<comment type="subcellular location">
    <subcellularLocation>
        <location evidence="1">Endomembrane system</location>
        <topology evidence="1">Multi-pass membrane protein</topology>
    </subcellularLocation>
</comment>
<evidence type="ECO:0008006" key="7">
    <source>
        <dbReference type="Google" id="ProtNLM"/>
    </source>
</evidence>
<feature type="transmembrane region" description="Helical" evidence="5">
    <location>
        <begin position="70"/>
        <end position="89"/>
    </location>
</feature>
<protein>
    <recommendedName>
        <fullName evidence="7">Rubrerythrin diiron-binding domain-containing protein</fullName>
    </recommendedName>
</protein>